<accession>A0A379YX95</accession>
<dbReference type="GO" id="GO:0006355">
    <property type="term" value="P:regulation of DNA-templated transcription"/>
    <property type="evidence" value="ECO:0007669"/>
    <property type="project" value="InterPro"/>
</dbReference>
<evidence type="ECO:0000256" key="2">
    <source>
        <dbReference type="PROSITE-ProRule" id="PRU01091"/>
    </source>
</evidence>
<keyword evidence="5" id="KW-1185">Reference proteome</keyword>
<dbReference type="Proteomes" id="UP000254069">
    <property type="component" value="Unassembled WGS sequence"/>
</dbReference>
<dbReference type="EMBL" id="UGYO01000001">
    <property type="protein sequence ID" value="SUI51502.1"/>
    <property type="molecule type" value="Genomic_DNA"/>
</dbReference>
<evidence type="ECO:0000256" key="1">
    <source>
        <dbReference type="ARBA" id="ARBA00023125"/>
    </source>
</evidence>
<dbReference type="SUPFAM" id="SSF46894">
    <property type="entry name" value="C-terminal effector domain of the bipartite response regulators"/>
    <property type="match status" value="1"/>
</dbReference>
<dbReference type="AlphaFoldDB" id="A0A379YX95"/>
<dbReference type="InterPro" id="IPR001867">
    <property type="entry name" value="OmpR/PhoB-type_DNA-bd"/>
</dbReference>
<organism evidence="4 5">
    <name type="scientific">Shewanella algae</name>
    <dbReference type="NCBI Taxonomy" id="38313"/>
    <lineage>
        <taxon>Bacteria</taxon>
        <taxon>Pseudomonadati</taxon>
        <taxon>Pseudomonadota</taxon>
        <taxon>Gammaproteobacteria</taxon>
        <taxon>Alteromonadales</taxon>
        <taxon>Shewanellaceae</taxon>
        <taxon>Shewanella</taxon>
    </lineage>
</organism>
<dbReference type="InterPro" id="IPR036388">
    <property type="entry name" value="WH-like_DNA-bd_sf"/>
</dbReference>
<dbReference type="GO" id="GO:0000160">
    <property type="term" value="P:phosphorelay signal transduction system"/>
    <property type="evidence" value="ECO:0007669"/>
    <property type="project" value="InterPro"/>
</dbReference>
<evidence type="ECO:0000313" key="5">
    <source>
        <dbReference type="Proteomes" id="UP000254069"/>
    </source>
</evidence>
<dbReference type="InterPro" id="IPR016032">
    <property type="entry name" value="Sig_transdc_resp-reg_C-effctor"/>
</dbReference>
<feature type="DNA-binding region" description="OmpR/PhoB-type" evidence="2">
    <location>
        <begin position="16"/>
        <end position="113"/>
    </location>
</feature>
<protein>
    <submittedName>
        <fullName evidence="4">Bifunctional uroporphyrinogen-III synthetase/response regulator domain protein</fullName>
    </submittedName>
</protein>
<dbReference type="GO" id="GO:0003677">
    <property type="term" value="F:DNA binding"/>
    <property type="evidence" value="ECO:0007669"/>
    <property type="project" value="UniProtKB-UniRule"/>
</dbReference>
<proteinExistence type="predicted"/>
<keyword evidence="1 2" id="KW-0238">DNA-binding</keyword>
<feature type="domain" description="OmpR/PhoB-type" evidence="3">
    <location>
        <begin position="16"/>
        <end position="113"/>
    </location>
</feature>
<sequence length="262" mass="29508">MGVFFPYTAAIHLLLSHAMQIGCYWFDADTGTLKHTGSGMSWTLSETEQCVLNILLAHRGQVVSRMQLLQEAAIPANQGHLLEQAVARIRQYLGPEHSDLLESVDRQGFLLHSKTRGRRPISLSPKGQTPWRHYCWMLLLSALALFFLSSRVGPLRYLETPDEVIKLVHPSGSTTFLRLYGDPKALAALKDLTQGIEDWLTRCPDSWRTISISLSDDNKVLSMVVKGEGDQGEYLKAYKLTMAQMNACAPEYTWLREALRCD</sequence>
<evidence type="ECO:0000313" key="4">
    <source>
        <dbReference type="EMBL" id="SUI51502.1"/>
    </source>
</evidence>
<dbReference type="Pfam" id="PF00486">
    <property type="entry name" value="Trans_reg_C"/>
    <property type="match status" value="1"/>
</dbReference>
<reference evidence="4 5" key="1">
    <citation type="submission" date="2018-06" db="EMBL/GenBank/DDBJ databases">
        <authorList>
            <consortium name="Pathogen Informatics"/>
            <person name="Doyle S."/>
        </authorList>
    </citation>
    <scope>NUCLEOTIDE SEQUENCE [LARGE SCALE GENOMIC DNA]</scope>
    <source>
        <strain evidence="4 5">NCTC10738</strain>
    </source>
</reference>
<dbReference type="SMART" id="SM00862">
    <property type="entry name" value="Trans_reg_C"/>
    <property type="match status" value="1"/>
</dbReference>
<gene>
    <name evidence="4" type="ORF">NCTC10738_00645</name>
</gene>
<dbReference type="RefSeq" id="WP_096142336.1">
    <property type="nucleotide sequence ID" value="NZ_CAXORA010000022.1"/>
</dbReference>
<evidence type="ECO:0000259" key="3">
    <source>
        <dbReference type="PROSITE" id="PS51755"/>
    </source>
</evidence>
<dbReference type="Gene3D" id="1.10.10.10">
    <property type="entry name" value="Winged helix-like DNA-binding domain superfamily/Winged helix DNA-binding domain"/>
    <property type="match status" value="1"/>
</dbReference>
<dbReference type="PROSITE" id="PS51755">
    <property type="entry name" value="OMPR_PHOB"/>
    <property type="match status" value="1"/>
</dbReference>
<name>A0A379YX95_9GAMM</name>